<dbReference type="PANTHER" id="PTHR33332">
    <property type="entry name" value="REVERSE TRANSCRIPTASE DOMAIN-CONTAINING PROTEIN"/>
    <property type="match status" value="1"/>
</dbReference>
<evidence type="ECO:0000313" key="2">
    <source>
        <dbReference type="Ensembl" id="ENSGALP00010010784.1"/>
    </source>
</evidence>
<dbReference type="Proteomes" id="UP000000539">
    <property type="component" value="Chromosome 2"/>
</dbReference>
<evidence type="ECO:0000259" key="1">
    <source>
        <dbReference type="PROSITE" id="PS50878"/>
    </source>
</evidence>
<dbReference type="CDD" id="cd01650">
    <property type="entry name" value="RT_nLTR_like"/>
    <property type="match status" value="1"/>
</dbReference>
<dbReference type="FunCoup" id="A0A8V0Y3V3">
    <property type="interactions" value="158"/>
</dbReference>
<sequence length="194" mass="21832">MEQIVLRKITWHVRDNQGIRATQHGFTKGRSCLTHLISFYDLVTHLVDEGKAVDVVYLDFSKPFDTVFHSILLQKLAAHGLDTRYTLSWVRNWLEGRAQSVVVNGVKSSWQPVMSGVPQRSVLGPVLFNIFIDGLDEGIERTLSKFADDTKLAGSVDLPEGSKALQRDLDRLYSLAEASGMRFNKTKCQVLHFG</sequence>
<dbReference type="SUPFAM" id="SSF56672">
    <property type="entry name" value="DNA/RNA polymerases"/>
    <property type="match status" value="1"/>
</dbReference>
<accession>A0A8V0Y3V3</accession>
<organism evidence="2 3">
    <name type="scientific">Gallus gallus</name>
    <name type="common">Chicken</name>
    <dbReference type="NCBI Taxonomy" id="9031"/>
    <lineage>
        <taxon>Eukaryota</taxon>
        <taxon>Metazoa</taxon>
        <taxon>Chordata</taxon>
        <taxon>Craniata</taxon>
        <taxon>Vertebrata</taxon>
        <taxon>Euteleostomi</taxon>
        <taxon>Archelosauria</taxon>
        <taxon>Archosauria</taxon>
        <taxon>Dinosauria</taxon>
        <taxon>Saurischia</taxon>
        <taxon>Theropoda</taxon>
        <taxon>Coelurosauria</taxon>
        <taxon>Aves</taxon>
        <taxon>Neognathae</taxon>
        <taxon>Galloanserae</taxon>
        <taxon>Galliformes</taxon>
        <taxon>Phasianidae</taxon>
        <taxon>Phasianinae</taxon>
        <taxon>Gallus</taxon>
    </lineage>
</organism>
<proteinExistence type="predicted"/>
<reference evidence="2" key="3">
    <citation type="submission" date="2025-09" db="UniProtKB">
        <authorList>
            <consortium name="Ensembl"/>
        </authorList>
    </citation>
    <scope>IDENTIFICATION</scope>
    <source>
        <strain evidence="2">broiler</strain>
    </source>
</reference>
<name>A0A8V0Y3V3_CHICK</name>
<dbReference type="PROSITE" id="PS50878">
    <property type="entry name" value="RT_POL"/>
    <property type="match status" value="1"/>
</dbReference>
<dbReference type="AlphaFoldDB" id="A0A8V0Y3V3"/>
<reference evidence="2" key="1">
    <citation type="submission" date="2020-11" db="EMBL/GenBank/DDBJ databases">
        <title>Gallus gallus (Chicken) genome, bGalGal1, GRCg7b, maternal haplotype autosomes + Z &amp; W.</title>
        <authorList>
            <person name="Warren W."/>
            <person name="Formenti G."/>
            <person name="Fedrigo O."/>
            <person name="Haase B."/>
            <person name="Mountcastle J."/>
            <person name="Balacco J."/>
            <person name="Tracey A."/>
            <person name="Schneider V."/>
            <person name="Okimoto R."/>
            <person name="Cheng H."/>
            <person name="Hawken R."/>
            <person name="Howe K."/>
            <person name="Jarvis E.D."/>
        </authorList>
    </citation>
    <scope>NUCLEOTIDE SEQUENCE [LARGE SCALE GENOMIC DNA]</scope>
    <source>
        <strain evidence="2">Broiler</strain>
    </source>
</reference>
<dbReference type="Ensembl" id="ENSGALT00010019236.1">
    <property type="protein sequence ID" value="ENSGALP00010010784.1"/>
    <property type="gene ID" value="ENSGALG00010008068.1"/>
</dbReference>
<dbReference type="InterPro" id="IPR043502">
    <property type="entry name" value="DNA/RNA_pol_sf"/>
</dbReference>
<dbReference type="InterPro" id="IPR000477">
    <property type="entry name" value="RT_dom"/>
</dbReference>
<reference evidence="2" key="2">
    <citation type="submission" date="2025-08" db="UniProtKB">
        <authorList>
            <consortium name="Ensembl"/>
        </authorList>
    </citation>
    <scope>IDENTIFICATION</scope>
    <source>
        <strain evidence="2">broiler</strain>
    </source>
</reference>
<dbReference type="GeneTree" id="ENSGT01150000286902"/>
<evidence type="ECO:0000313" key="3">
    <source>
        <dbReference type="Proteomes" id="UP000000539"/>
    </source>
</evidence>
<feature type="domain" description="Reverse transcriptase" evidence="1">
    <location>
        <begin position="1"/>
        <end position="194"/>
    </location>
</feature>
<keyword evidence="3" id="KW-1185">Reference proteome</keyword>
<dbReference type="Pfam" id="PF00078">
    <property type="entry name" value="RVT_1"/>
    <property type="match status" value="1"/>
</dbReference>
<protein>
    <recommendedName>
        <fullName evidence="1">Reverse transcriptase domain-containing protein</fullName>
    </recommendedName>
</protein>